<dbReference type="InterPro" id="IPR050367">
    <property type="entry name" value="APC_superfamily"/>
</dbReference>
<keyword evidence="5 7" id="KW-1133">Transmembrane helix</keyword>
<organism evidence="8 9">
    <name type="scientific">Enterococcus canis</name>
    <dbReference type="NCBI Taxonomy" id="214095"/>
    <lineage>
        <taxon>Bacteria</taxon>
        <taxon>Bacillati</taxon>
        <taxon>Bacillota</taxon>
        <taxon>Bacilli</taxon>
        <taxon>Lactobacillales</taxon>
        <taxon>Enterococcaceae</taxon>
        <taxon>Enterococcus</taxon>
    </lineage>
</organism>
<keyword evidence="9" id="KW-1185">Reference proteome</keyword>
<feature type="transmembrane region" description="Helical" evidence="7">
    <location>
        <begin position="210"/>
        <end position="228"/>
    </location>
</feature>
<evidence type="ECO:0000256" key="6">
    <source>
        <dbReference type="ARBA" id="ARBA00023136"/>
    </source>
</evidence>
<name>A0A1L8RIA1_9ENTE</name>
<evidence type="ECO:0000256" key="1">
    <source>
        <dbReference type="ARBA" id="ARBA00004651"/>
    </source>
</evidence>
<evidence type="ECO:0000313" key="9">
    <source>
        <dbReference type="Proteomes" id="UP000181884"/>
    </source>
</evidence>
<comment type="subcellular location">
    <subcellularLocation>
        <location evidence="1">Cell membrane</location>
        <topology evidence="1">Multi-pass membrane protein</topology>
    </subcellularLocation>
</comment>
<dbReference type="PANTHER" id="PTHR42770:SF15">
    <property type="entry name" value="GLUTAMATE_GAMMA-AMINOBUTYRATE ANTIPORTER-RELATED"/>
    <property type="match status" value="1"/>
</dbReference>
<dbReference type="Pfam" id="PF13520">
    <property type="entry name" value="AA_permease_2"/>
    <property type="match status" value="1"/>
</dbReference>
<accession>A0A1L8RIA1</accession>
<feature type="transmembrane region" description="Helical" evidence="7">
    <location>
        <begin position="456"/>
        <end position="476"/>
    </location>
</feature>
<feature type="transmembrane region" description="Helical" evidence="7">
    <location>
        <begin position="354"/>
        <end position="373"/>
    </location>
</feature>
<gene>
    <name evidence="8" type="ORF">RU97_GL001069</name>
</gene>
<proteinExistence type="predicted"/>
<dbReference type="GO" id="GO:0005886">
    <property type="term" value="C:plasma membrane"/>
    <property type="evidence" value="ECO:0007669"/>
    <property type="project" value="UniProtKB-SubCell"/>
</dbReference>
<keyword evidence="6 7" id="KW-0472">Membrane</keyword>
<evidence type="ECO:0000256" key="4">
    <source>
        <dbReference type="ARBA" id="ARBA00022692"/>
    </source>
</evidence>
<reference evidence="8 9" key="1">
    <citation type="submission" date="2014-12" db="EMBL/GenBank/DDBJ databases">
        <title>Draft genome sequences of 29 type strains of Enterococci.</title>
        <authorList>
            <person name="Zhong Z."/>
            <person name="Sun Z."/>
            <person name="Liu W."/>
            <person name="Zhang W."/>
            <person name="Zhang H."/>
        </authorList>
    </citation>
    <scope>NUCLEOTIDE SEQUENCE [LARGE SCALE GENOMIC DNA]</scope>
    <source>
        <strain evidence="8 9">DSM 17029</strain>
    </source>
</reference>
<dbReference type="RefSeq" id="WP_067390232.1">
    <property type="nucleotide sequence ID" value="NZ_JXKH01000002.1"/>
</dbReference>
<keyword evidence="2" id="KW-0813">Transport</keyword>
<evidence type="ECO:0000256" key="2">
    <source>
        <dbReference type="ARBA" id="ARBA00022448"/>
    </source>
</evidence>
<dbReference type="InterPro" id="IPR002293">
    <property type="entry name" value="AA/rel_permease1"/>
</dbReference>
<feature type="transmembrane region" description="Helical" evidence="7">
    <location>
        <begin position="379"/>
        <end position="404"/>
    </location>
</feature>
<feature type="transmembrane region" description="Helical" evidence="7">
    <location>
        <begin position="249"/>
        <end position="271"/>
    </location>
</feature>
<evidence type="ECO:0000256" key="7">
    <source>
        <dbReference type="SAM" id="Phobius"/>
    </source>
</evidence>
<feature type="transmembrane region" description="Helical" evidence="7">
    <location>
        <begin position="131"/>
        <end position="156"/>
    </location>
</feature>
<feature type="transmembrane region" description="Helical" evidence="7">
    <location>
        <begin position="51"/>
        <end position="73"/>
    </location>
</feature>
<dbReference type="EMBL" id="JXKH01000002">
    <property type="protein sequence ID" value="OJG19498.1"/>
    <property type="molecule type" value="Genomic_DNA"/>
</dbReference>
<protein>
    <submittedName>
        <fullName evidence="8">Transporter</fullName>
    </submittedName>
</protein>
<evidence type="ECO:0000313" key="8">
    <source>
        <dbReference type="EMBL" id="OJG19498.1"/>
    </source>
</evidence>
<dbReference type="Proteomes" id="UP000181884">
    <property type="component" value="Unassembled WGS sequence"/>
</dbReference>
<evidence type="ECO:0000256" key="3">
    <source>
        <dbReference type="ARBA" id="ARBA00022475"/>
    </source>
</evidence>
<feature type="transmembrane region" description="Helical" evidence="7">
    <location>
        <begin position="21"/>
        <end position="39"/>
    </location>
</feature>
<dbReference type="AlphaFoldDB" id="A0A1L8RIA1"/>
<comment type="caution">
    <text evidence="8">The sequence shown here is derived from an EMBL/GenBank/DDBJ whole genome shotgun (WGS) entry which is preliminary data.</text>
</comment>
<dbReference type="Gene3D" id="1.20.1740.10">
    <property type="entry name" value="Amino acid/polyamine transporter I"/>
    <property type="match status" value="1"/>
</dbReference>
<sequence length="489" mass="54042">MATSNTPPALTQPDTARKLRWYNIALLAFTTVWSLNNVFNNYATEGITVIFSWILIMVLYFVPYSLIVGQLGATFKDSDGGVSSWVKALSTNKLAYFAAWTYWIVHIPYLSQKPQIIMIGFGWLFNGNGDFVTDTSSTVVQIITLVIFLAFLFLAMRGTNIISSLGSIAGICMFIMSLLFIILGVSAPFMRGIEVATQGMDQLSTYVPKFGFSYLTTLSMLIFAVGGAEKISPYINKTKNPTKEFPLGMIVLAIMVAISAVLGSFAMGILFDSNHIPADLMSNGAYSAFLSLGEYYGLGKALMFVYAAVNIITNAAALTISIDAPLRVLLDDADPTYVPKKLMKKNKRDIPVNGYKLTALLVSILIIIPGLGIKGLNNMYVWLINLNSIVMPMRYIWVFVAYILLIRQATKFHSDYVFIKNDKLALVVGTWCLLFTAFACLLGVVPKSAISSSDWWFQLILNIATPIIFILLGLILPRFAKKDLALEKH</sequence>
<feature type="transmembrane region" description="Helical" evidence="7">
    <location>
        <begin position="168"/>
        <end position="190"/>
    </location>
</feature>
<dbReference type="STRING" id="214095.RU97_GL001069"/>
<dbReference type="PANTHER" id="PTHR42770">
    <property type="entry name" value="AMINO ACID TRANSPORTER-RELATED"/>
    <property type="match status" value="1"/>
</dbReference>
<evidence type="ECO:0000256" key="5">
    <source>
        <dbReference type="ARBA" id="ARBA00022989"/>
    </source>
</evidence>
<dbReference type="PIRSF" id="PIRSF006060">
    <property type="entry name" value="AA_transporter"/>
    <property type="match status" value="1"/>
</dbReference>
<keyword evidence="4 7" id="KW-0812">Transmembrane</keyword>
<keyword evidence="3" id="KW-1003">Cell membrane</keyword>
<dbReference type="GO" id="GO:0022857">
    <property type="term" value="F:transmembrane transporter activity"/>
    <property type="evidence" value="ECO:0007669"/>
    <property type="project" value="InterPro"/>
</dbReference>
<feature type="transmembrane region" description="Helical" evidence="7">
    <location>
        <begin position="424"/>
        <end position="444"/>
    </location>
</feature>